<keyword evidence="2" id="KW-0175">Coiled coil</keyword>
<keyword evidence="1" id="KW-0833">Ubl conjugation pathway</keyword>
<evidence type="ECO:0000313" key="6">
    <source>
        <dbReference type="EMBL" id="OQR69590.1"/>
    </source>
</evidence>
<evidence type="ECO:0000256" key="1">
    <source>
        <dbReference type="RuleBase" id="RU367090"/>
    </source>
</evidence>
<dbReference type="PANTHER" id="PTHR12389">
    <property type="entry name" value="ZINC FINGER PROTEIN 294"/>
    <property type="match status" value="1"/>
</dbReference>
<dbReference type="InParanoid" id="A0A1V9X7P9"/>
<dbReference type="GO" id="GO:0008270">
    <property type="term" value="F:zinc ion binding"/>
    <property type="evidence" value="ECO:0007669"/>
    <property type="project" value="UniProtKB-KW"/>
</dbReference>
<feature type="domain" description="E3 ubiquitin-protein ligase listerin N-terminal" evidence="3">
    <location>
        <begin position="57"/>
        <end position="367"/>
    </location>
</feature>
<dbReference type="GO" id="GO:0072344">
    <property type="term" value="P:rescue of stalled ribosome"/>
    <property type="evidence" value="ECO:0007669"/>
    <property type="project" value="UniProtKB-UniRule"/>
</dbReference>
<comment type="subunit">
    <text evidence="1">Component of the ribosome quality control complex (RQC).</text>
</comment>
<dbReference type="Pfam" id="PF23009">
    <property type="entry name" value="UBC_like"/>
    <property type="match status" value="1"/>
</dbReference>
<dbReference type="GO" id="GO:0043023">
    <property type="term" value="F:ribosomal large subunit binding"/>
    <property type="evidence" value="ECO:0007669"/>
    <property type="project" value="TreeGrafter"/>
</dbReference>
<dbReference type="Proteomes" id="UP000192247">
    <property type="component" value="Unassembled WGS sequence"/>
</dbReference>
<evidence type="ECO:0000259" key="5">
    <source>
        <dbReference type="Pfam" id="PF23009"/>
    </source>
</evidence>
<protein>
    <recommendedName>
        <fullName evidence="1">E3 ubiquitin-protein ligase listerin</fullName>
        <ecNumber evidence="1">2.3.2.27</ecNumber>
    </recommendedName>
    <alternativeName>
        <fullName evidence="1">RING-type E3 ubiquitin transferase listerin</fullName>
    </alternativeName>
</protein>
<dbReference type="EMBL" id="MNPL01020419">
    <property type="protein sequence ID" value="OQR69590.1"/>
    <property type="molecule type" value="Genomic_DNA"/>
</dbReference>
<dbReference type="InterPro" id="IPR054477">
    <property type="entry name" value="LTN1_E3_ligase_6th"/>
</dbReference>
<organism evidence="6 7">
    <name type="scientific">Tropilaelaps mercedesae</name>
    <dbReference type="NCBI Taxonomy" id="418985"/>
    <lineage>
        <taxon>Eukaryota</taxon>
        <taxon>Metazoa</taxon>
        <taxon>Ecdysozoa</taxon>
        <taxon>Arthropoda</taxon>
        <taxon>Chelicerata</taxon>
        <taxon>Arachnida</taxon>
        <taxon>Acari</taxon>
        <taxon>Parasitiformes</taxon>
        <taxon>Mesostigmata</taxon>
        <taxon>Gamasina</taxon>
        <taxon>Dermanyssoidea</taxon>
        <taxon>Laelapidae</taxon>
        <taxon>Tropilaelaps</taxon>
    </lineage>
</organism>
<feature type="domain" description="E3 ubiquitin-protein ligase listerin ubiquitin conjugating" evidence="5">
    <location>
        <begin position="1558"/>
        <end position="1627"/>
    </location>
</feature>
<keyword evidence="1" id="KW-0808">Transferase</keyword>
<gene>
    <name evidence="6" type="ORF">BIW11_12165</name>
</gene>
<evidence type="ECO:0000313" key="7">
    <source>
        <dbReference type="Proteomes" id="UP000192247"/>
    </source>
</evidence>
<dbReference type="GO" id="GO:1990112">
    <property type="term" value="C:RQC complex"/>
    <property type="evidence" value="ECO:0007669"/>
    <property type="project" value="UniProtKB-UniRule"/>
</dbReference>
<dbReference type="GO" id="GO:0016567">
    <property type="term" value="P:protein ubiquitination"/>
    <property type="evidence" value="ECO:0007669"/>
    <property type="project" value="UniProtKB-UniPathway"/>
</dbReference>
<feature type="domain" description="E3 ubiquitin-protein ligase listerin HEAT repeat region" evidence="4">
    <location>
        <begin position="1328"/>
        <end position="1548"/>
    </location>
</feature>
<proteinExistence type="inferred from homology"/>
<sequence length="1627" mass="182103">MSTRAVLTCQHVRSAANSERSAALLSTGDGKLPSMTTFFLNLAAASSQDKTVEASVDEDFCLTIKKLWKKDAMTRLKGLQQIMDLLEAKAEEDIKRILPFWPRNLNRLAVDSERRVREATFLAHKRLCAVAGRNLAPFVKSVLATWVSGMFDIHAPVASAARAAFETAFPVHKHAEVFLFYLQSTFQQLRDILFSLTAATVPDAAELDQNEKEAKLMRMLTGALRALTHIVNVISQKDDPPDGKKDAMNKLVPLVTELAEEPRFWKFAKHTEPCIKEAFYSFLNAALAEKMVLDLAKATKVTLGCLAEQDPTVCVIIWKTSLHLLEANPDCWQHINIEKAFLPQLNTMLRNRAFGTASVIFPILLPLYVQIPEGAKYRDNVLASIRDGLMAGGALVTPMSELNATAIALLECIRYEMVHRTERDTDIVTIYTEHLAPLIRVLLIAPESASENSCRVRQSCIFAELQALLLFLEKRSLEPLQTIEDDNAIVVSNDKYNAVGAIWESIYTLSVEALQSGSLLPLKKFYSALNTQHVGSQCEDGTSRKPRRGVCFANPAVKLNNQTAPSSDEGALPTATKRAGCQPTNPLGISQYSGVFQRFLGHVLEIIRAKPSVELVSFFGDVFALCCTDVRFLDSLEKDILSGRSLSSEMELVLEQNEEAAPAAMKVILRSGSVRGAVYDAASTIDIFHKRLHTLLLVILSETFECDEQNTQFLRKYFERESFQTALEEAVVGPAKGDVLQACLHLCGRTDVQLFPASVVKQLISKVVDMVGAVSPTTLPESKELVEVAEDVFQLCEIVHSVFEFSDDIWILPDIGTLIKKIYEVSLEWGEEAEYEASIDNRFDPEAVKESTSAEDAENAEQIANRLMEVWAGALAHYDTQQGVCRGKAIAVDCRLAIIDDVKKRICHATEDQIKSLIKTCCELVGDDENDSGFIERLIPSSKELEELCVRNRVGDRVISLTFTRVEAPVVLEDGEYLENTGCEQLRSACRILLEVCLLKKATHLIDINFLLLANLIEPQARLKPVLSALVEDTPSAARLAMEMACREEPHWRLALDSFLAAVEALRPNSVWRWTDFSSCTKEVFIQYERDEKKVAQLLDEIATQVMASYESGIDPSLLCLAARCLSRASGEERDACVVKLLKAVQGLKEHHSAFFEASSPNNFHLAVCRFFIAVLTYCRPALEQPNWDFVLLTFTWMLETFPWRTPTAPSADAPSPATSARTRPVSRVWLGCAIALTELIVLMSKLSSDEETNDDVPYDVRHEWKNFYQAIVAQTLVPLMTIAPRKLSQYPGILLENMAQIFSYLDPQQMRKQWPDGEELEFGEFIGQISGLLIANSLPVQLAAYAIAVRIVGEAAREHDEFIEENNPDENTDDDRTERGIPINKDLLDCLKDASVSASMLTKSYDIDAPLSEASLRRSDRAALSGYLLTCSLLLQFCIRATREFRSRYIQYLEEQGHLSRYLRTIFVLLPRQPPSNAFRFNLIEERPTTFAHVTCWALLEVCSLVPGVVRSWYTHLTDGKQAQVVERITVKYVSPMLIERELSSVRKGAVRFENVSLTALPSTREIQANYIVEDVTKRIEISIQMDAHHPLKKIMIISNCEQAPVSPARWRQWMCSLSSFLNENG</sequence>
<reference evidence="6 7" key="1">
    <citation type="journal article" date="2017" name="Gigascience">
        <title>Draft genome of the honey bee ectoparasitic mite, Tropilaelaps mercedesae, is shaped by the parasitic life history.</title>
        <authorList>
            <person name="Dong X."/>
            <person name="Armstrong S.D."/>
            <person name="Xia D."/>
            <person name="Makepeace B.L."/>
            <person name="Darby A.C."/>
            <person name="Kadowaki T."/>
        </authorList>
    </citation>
    <scope>NUCLEOTIDE SEQUENCE [LARGE SCALE GENOMIC DNA]</scope>
    <source>
        <strain evidence="6">Wuxi-XJTLU</strain>
    </source>
</reference>
<feature type="non-terminal residue" evidence="6">
    <location>
        <position position="1627"/>
    </location>
</feature>
<dbReference type="GO" id="GO:0061630">
    <property type="term" value="F:ubiquitin protein ligase activity"/>
    <property type="evidence" value="ECO:0007669"/>
    <property type="project" value="UniProtKB-UniRule"/>
</dbReference>
<dbReference type="GO" id="GO:0005829">
    <property type="term" value="C:cytosol"/>
    <property type="evidence" value="ECO:0007669"/>
    <property type="project" value="UniProtKB-UniRule"/>
</dbReference>
<comment type="function">
    <text evidence="1">E3 ubiquitin-protein ligase. Component of the ribosome quality control complex (RQC), a ribosome-associated complex that mediates ubiquitination and extraction of incompletely synthesized nascent chains for proteasomal degradation.</text>
</comment>
<dbReference type="FunCoup" id="A0A1V9X7P9">
    <property type="interactions" value="1653"/>
</dbReference>
<keyword evidence="1" id="KW-0863">Zinc-finger</keyword>
<comment type="similarity">
    <text evidence="1">Belongs to the LTN1 family.</text>
</comment>
<comment type="pathway">
    <text evidence="1">Protein modification; protein ubiquitination.</text>
</comment>
<dbReference type="PANTHER" id="PTHR12389:SF0">
    <property type="entry name" value="E3 UBIQUITIN-PROTEIN LIGASE LISTERIN"/>
    <property type="match status" value="1"/>
</dbReference>
<keyword evidence="1" id="KW-0862">Zinc</keyword>
<name>A0A1V9X7P9_9ACAR</name>
<dbReference type="SUPFAM" id="SSF48371">
    <property type="entry name" value="ARM repeat"/>
    <property type="match status" value="1"/>
</dbReference>
<dbReference type="InterPro" id="IPR054476">
    <property type="entry name" value="Ltn1_N"/>
</dbReference>
<dbReference type="Pfam" id="PF22958">
    <property type="entry name" value="Ltn1_1st"/>
    <property type="match status" value="1"/>
</dbReference>
<dbReference type="UniPathway" id="UPA00143"/>
<dbReference type="InterPro" id="IPR011989">
    <property type="entry name" value="ARM-like"/>
</dbReference>
<dbReference type="EC" id="2.3.2.27" evidence="1"/>
<dbReference type="Gene3D" id="1.25.10.10">
    <property type="entry name" value="Leucine-rich Repeat Variant"/>
    <property type="match status" value="1"/>
</dbReference>
<comment type="catalytic activity">
    <reaction evidence="1">
        <text>S-ubiquitinyl-[E2 ubiquitin-conjugating enzyme]-L-cysteine + [acceptor protein]-L-lysine = [E2 ubiquitin-conjugating enzyme]-L-cysteine + N(6)-ubiquitinyl-[acceptor protein]-L-lysine.</text>
        <dbReference type="EC" id="2.3.2.27"/>
    </reaction>
</comment>
<dbReference type="InterPro" id="IPR054478">
    <property type="entry name" value="LTN1_UBC"/>
</dbReference>
<evidence type="ECO:0000259" key="4">
    <source>
        <dbReference type="Pfam" id="PF22999"/>
    </source>
</evidence>
<dbReference type="OrthoDB" id="6108at2759"/>
<keyword evidence="7" id="KW-1185">Reference proteome</keyword>
<dbReference type="InterPro" id="IPR039795">
    <property type="entry name" value="LTN1/Rkr1"/>
</dbReference>
<keyword evidence="1" id="KW-0479">Metal-binding</keyword>
<dbReference type="GO" id="GO:1990116">
    <property type="term" value="P:ribosome-associated ubiquitin-dependent protein catabolic process"/>
    <property type="evidence" value="ECO:0007669"/>
    <property type="project" value="UniProtKB-UniRule"/>
</dbReference>
<evidence type="ECO:0000256" key="2">
    <source>
        <dbReference type="SAM" id="Coils"/>
    </source>
</evidence>
<dbReference type="Pfam" id="PF22999">
    <property type="entry name" value="LTN1_E3_ligase_6th"/>
    <property type="match status" value="1"/>
</dbReference>
<comment type="caution">
    <text evidence="6">The sequence shown here is derived from an EMBL/GenBank/DDBJ whole genome shotgun (WGS) entry which is preliminary data.</text>
</comment>
<dbReference type="InterPro" id="IPR016024">
    <property type="entry name" value="ARM-type_fold"/>
</dbReference>
<feature type="coiled-coil region" evidence="2">
    <location>
        <begin position="69"/>
        <end position="96"/>
    </location>
</feature>
<dbReference type="STRING" id="418985.A0A1V9X7P9"/>
<evidence type="ECO:0000259" key="3">
    <source>
        <dbReference type="Pfam" id="PF22958"/>
    </source>
</evidence>
<accession>A0A1V9X7P9</accession>